<dbReference type="Pfam" id="PF04675">
    <property type="entry name" value="DNA_ligase_A_N"/>
    <property type="match status" value="1"/>
</dbReference>
<dbReference type="GO" id="GO:0005524">
    <property type="term" value="F:ATP binding"/>
    <property type="evidence" value="ECO:0007669"/>
    <property type="project" value="UniProtKB-KW"/>
</dbReference>
<dbReference type="GO" id="GO:0006281">
    <property type="term" value="P:DNA repair"/>
    <property type="evidence" value="ECO:0007669"/>
    <property type="project" value="UniProtKB-KW"/>
</dbReference>
<keyword evidence="3" id="KW-0132">Cell division</keyword>
<evidence type="ECO:0000256" key="13">
    <source>
        <dbReference type="RuleBase" id="RU004196"/>
    </source>
</evidence>
<dbReference type="GO" id="GO:0003677">
    <property type="term" value="F:DNA binding"/>
    <property type="evidence" value="ECO:0007669"/>
    <property type="project" value="InterPro"/>
</dbReference>
<dbReference type="InterPro" id="IPR050191">
    <property type="entry name" value="ATP-dep_DNA_ligase"/>
</dbReference>
<comment type="caution">
    <text evidence="15">The sequence shown here is derived from an EMBL/GenBank/DDBJ whole genome shotgun (WGS) entry which is preliminary data.</text>
</comment>
<keyword evidence="10" id="KW-0131">Cell cycle</keyword>
<protein>
    <recommendedName>
        <fullName evidence="12">DNA ligase</fullName>
        <ecNumber evidence="12">6.5.1.1</ecNumber>
    </recommendedName>
</protein>
<dbReference type="PANTHER" id="PTHR45674">
    <property type="entry name" value="DNA LIGASE 1/3 FAMILY MEMBER"/>
    <property type="match status" value="1"/>
</dbReference>
<dbReference type="InterPro" id="IPR012340">
    <property type="entry name" value="NA-bd_OB-fold"/>
</dbReference>
<dbReference type="EC" id="6.5.1.1" evidence="12"/>
<dbReference type="GO" id="GO:0006273">
    <property type="term" value="P:lagging strand elongation"/>
    <property type="evidence" value="ECO:0007669"/>
    <property type="project" value="TreeGrafter"/>
</dbReference>
<dbReference type="GO" id="GO:0071897">
    <property type="term" value="P:DNA biosynthetic process"/>
    <property type="evidence" value="ECO:0007669"/>
    <property type="project" value="InterPro"/>
</dbReference>
<dbReference type="SUPFAM" id="SSF56091">
    <property type="entry name" value="DNA ligase/mRNA capping enzyme, catalytic domain"/>
    <property type="match status" value="1"/>
</dbReference>
<dbReference type="PROSITE" id="PS00333">
    <property type="entry name" value="DNA_LIGASE_A2"/>
    <property type="match status" value="1"/>
</dbReference>
<dbReference type="GO" id="GO:0051301">
    <property type="term" value="P:cell division"/>
    <property type="evidence" value="ECO:0007669"/>
    <property type="project" value="UniProtKB-KW"/>
</dbReference>
<dbReference type="Pfam" id="PF04679">
    <property type="entry name" value="DNA_ligase_A_C"/>
    <property type="match status" value="1"/>
</dbReference>
<evidence type="ECO:0000256" key="6">
    <source>
        <dbReference type="ARBA" id="ARBA00022763"/>
    </source>
</evidence>
<dbReference type="Gene3D" id="3.30.470.30">
    <property type="entry name" value="DNA ligase/mRNA capping enzyme"/>
    <property type="match status" value="1"/>
</dbReference>
<dbReference type="SUPFAM" id="SSF117018">
    <property type="entry name" value="ATP-dependent DNA ligase DNA-binding domain"/>
    <property type="match status" value="1"/>
</dbReference>
<accession>A0A0G0YH02</accession>
<dbReference type="InterPro" id="IPR036599">
    <property type="entry name" value="DNA_ligase_N_sf"/>
</dbReference>
<dbReference type="Pfam" id="PF01068">
    <property type="entry name" value="DNA_ligase_A_M"/>
    <property type="match status" value="1"/>
</dbReference>
<reference evidence="15 16" key="1">
    <citation type="journal article" date="2015" name="Nature">
        <title>rRNA introns, odd ribosomes, and small enigmatic genomes across a large radiation of phyla.</title>
        <authorList>
            <person name="Brown C.T."/>
            <person name="Hug L.A."/>
            <person name="Thomas B.C."/>
            <person name="Sharon I."/>
            <person name="Castelle C.J."/>
            <person name="Singh A."/>
            <person name="Wilkins M.J."/>
            <person name="Williams K.H."/>
            <person name="Banfield J.F."/>
        </authorList>
    </citation>
    <scope>NUCLEOTIDE SEQUENCE [LARGE SCALE GENOMIC DNA]</scope>
</reference>
<keyword evidence="9 12" id="KW-0234">DNA repair</keyword>
<comment type="similarity">
    <text evidence="1 13">Belongs to the ATP-dependent DNA ligase family.</text>
</comment>
<evidence type="ECO:0000259" key="14">
    <source>
        <dbReference type="PROSITE" id="PS50160"/>
    </source>
</evidence>
<evidence type="ECO:0000256" key="12">
    <source>
        <dbReference type="RuleBase" id="RU000617"/>
    </source>
</evidence>
<dbReference type="PROSITE" id="PS50160">
    <property type="entry name" value="DNA_LIGASE_A3"/>
    <property type="match status" value="1"/>
</dbReference>
<keyword evidence="4" id="KW-0235">DNA replication</keyword>
<evidence type="ECO:0000256" key="5">
    <source>
        <dbReference type="ARBA" id="ARBA00022741"/>
    </source>
</evidence>
<evidence type="ECO:0000256" key="11">
    <source>
        <dbReference type="ARBA" id="ARBA00034003"/>
    </source>
</evidence>
<evidence type="ECO:0000256" key="8">
    <source>
        <dbReference type="ARBA" id="ARBA00023172"/>
    </source>
</evidence>
<dbReference type="GO" id="GO:0006310">
    <property type="term" value="P:DNA recombination"/>
    <property type="evidence" value="ECO:0007669"/>
    <property type="project" value="UniProtKB-KW"/>
</dbReference>
<dbReference type="InterPro" id="IPR012310">
    <property type="entry name" value="DNA_ligase_ATP-dep_cent"/>
</dbReference>
<evidence type="ECO:0000313" key="15">
    <source>
        <dbReference type="EMBL" id="KKS36010.1"/>
    </source>
</evidence>
<dbReference type="InterPro" id="IPR012309">
    <property type="entry name" value="DNA_ligase_ATP-dep_C"/>
</dbReference>
<evidence type="ECO:0000256" key="10">
    <source>
        <dbReference type="ARBA" id="ARBA00023306"/>
    </source>
</evidence>
<dbReference type="Gene3D" id="1.10.3260.10">
    <property type="entry name" value="DNA ligase, ATP-dependent, N-terminal domain"/>
    <property type="match status" value="1"/>
</dbReference>
<dbReference type="Gene3D" id="2.40.50.140">
    <property type="entry name" value="Nucleic acid-binding proteins"/>
    <property type="match status" value="1"/>
</dbReference>
<dbReference type="InterPro" id="IPR012308">
    <property type="entry name" value="DNA_ligase_ATP-dep_N"/>
</dbReference>
<evidence type="ECO:0000256" key="2">
    <source>
        <dbReference type="ARBA" id="ARBA00022598"/>
    </source>
</evidence>
<dbReference type="GO" id="GO:0003910">
    <property type="term" value="F:DNA ligase (ATP) activity"/>
    <property type="evidence" value="ECO:0007669"/>
    <property type="project" value="UniProtKB-EC"/>
</dbReference>
<dbReference type="PROSITE" id="PS00697">
    <property type="entry name" value="DNA_LIGASE_A1"/>
    <property type="match status" value="1"/>
</dbReference>
<organism evidence="15 16">
    <name type="scientific">candidate division WWE3 bacterium GW2011_GWF1_42_14</name>
    <dbReference type="NCBI Taxonomy" id="1619138"/>
    <lineage>
        <taxon>Bacteria</taxon>
        <taxon>Katanobacteria</taxon>
    </lineage>
</organism>
<evidence type="ECO:0000256" key="4">
    <source>
        <dbReference type="ARBA" id="ARBA00022705"/>
    </source>
</evidence>
<evidence type="ECO:0000313" key="16">
    <source>
        <dbReference type="Proteomes" id="UP000033847"/>
    </source>
</evidence>
<evidence type="ECO:0000256" key="3">
    <source>
        <dbReference type="ARBA" id="ARBA00022618"/>
    </source>
</evidence>
<dbReference type="PANTHER" id="PTHR45674:SF4">
    <property type="entry name" value="DNA LIGASE 1"/>
    <property type="match status" value="1"/>
</dbReference>
<dbReference type="EMBL" id="LCCU01000029">
    <property type="protein sequence ID" value="KKS36010.1"/>
    <property type="molecule type" value="Genomic_DNA"/>
</dbReference>
<gene>
    <name evidence="15" type="ORF">UV00_C0029G0005</name>
</gene>
<feature type="domain" description="ATP-dependent DNA ligase family profile" evidence="14">
    <location>
        <begin position="299"/>
        <end position="433"/>
    </location>
</feature>
<evidence type="ECO:0000256" key="9">
    <source>
        <dbReference type="ARBA" id="ARBA00023204"/>
    </source>
</evidence>
<comment type="catalytic activity">
    <reaction evidence="11 12">
        <text>ATP + (deoxyribonucleotide)n-3'-hydroxyl + 5'-phospho-(deoxyribonucleotide)m = (deoxyribonucleotide)n+m + AMP + diphosphate.</text>
        <dbReference type="EC" id="6.5.1.1"/>
    </reaction>
</comment>
<dbReference type="Proteomes" id="UP000033847">
    <property type="component" value="Unassembled WGS sequence"/>
</dbReference>
<name>A0A0G0YH02_UNCKA</name>
<keyword evidence="6 12" id="KW-0227">DNA damage</keyword>
<keyword evidence="8 12" id="KW-0233">DNA recombination</keyword>
<evidence type="ECO:0000256" key="7">
    <source>
        <dbReference type="ARBA" id="ARBA00022840"/>
    </source>
</evidence>
<keyword evidence="7 12" id="KW-0067">ATP-binding</keyword>
<proteinExistence type="inferred from homology"/>
<dbReference type="SUPFAM" id="SSF50249">
    <property type="entry name" value="Nucleic acid-binding proteins"/>
    <property type="match status" value="1"/>
</dbReference>
<keyword evidence="5 12" id="KW-0547">Nucleotide-binding</keyword>
<dbReference type="InterPro" id="IPR016059">
    <property type="entry name" value="DNA_ligase_ATP-dep_CS"/>
</dbReference>
<sequence length="544" mass="61163">MKFKEFATYLERLETTPKRADKQVVKILQALTDKDVAGLYAELGDLGSVAKTVLSKNIGNKYSVTEVYNKLMEIACIVGSGSVDLKMKKTMVLLNSVDSLSAKFITRIILGTVRLGFTELTVVSALALITGDKKLAEKIERVYNEHPDIGLIAQRIKEDGIKGLNKIDIEPGVPVLSQKAQRVSGMEEAFERIPNVWAEFKFDGTRVQLHMDRNKKVEDAEVAPDLFGESADKFLMKTYTRNLEETTHQYPDLLEAADKQIKADSVILDGEAIGFNKETGAFLPFQETIQRKRKHGVTEAAKNIPLKYFVFDILYLNGKSTTELPLRERKKILRKLVAAGDTVVVDDDMETESFEKLVEYFEIAKEKGLEGLIVKNPDDRYQAGGRSYSWIKLKKADEKLLADSVDCVLLGYYHGKGVRSKFGIGGFLVGVMDKDNEVFKTVTKVGTGLTDEEWVKIKKLADKYKIKTVPKNVLIEKSLLPDVLIEPRIVLEIGADEISVSQNHTSGYALRFPRLIKFREDKNPTEATNLKEIELLFKKQRGKV</sequence>
<keyword evidence="2 12" id="KW-0436">Ligase</keyword>
<dbReference type="CDD" id="cd07901">
    <property type="entry name" value="Adenylation_DNA_ligase_Arch_LigB"/>
    <property type="match status" value="1"/>
</dbReference>
<dbReference type="PATRIC" id="fig|1619138.3.peg.947"/>
<evidence type="ECO:0000256" key="1">
    <source>
        <dbReference type="ARBA" id="ARBA00007572"/>
    </source>
</evidence>
<dbReference type="NCBIfam" id="TIGR00574">
    <property type="entry name" value="dnl1"/>
    <property type="match status" value="1"/>
</dbReference>
<dbReference type="AlphaFoldDB" id="A0A0G0YH02"/>
<dbReference type="InterPro" id="IPR000977">
    <property type="entry name" value="DNA_ligase_ATP-dep"/>
</dbReference>